<comment type="catalytic activity">
    <reaction evidence="13 15">
        <text>a di-trans,poly-cis-dolichyl beta-D-mannosyl phosphate + L-threonyl-[protein] = 3-O-(alpha-D-mannosyl)-L-threonyl-[protein] + a di-trans,poly-cis-dolichyl phosphate + H(+)</text>
        <dbReference type="Rhea" id="RHEA:53396"/>
        <dbReference type="Rhea" id="RHEA-COMP:11060"/>
        <dbReference type="Rhea" id="RHEA-COMP:13547"/>
        <dbReference type="Rhea" id="RHEA-COMP:19498"/>
        <dbReference type="Rhea" id="RHEA-COMP:19501"/>
        <dbReference type="ChEBI" id="CHEBI:15378"/>
        <dbReference type="ChEBI" id="CHEBI:30013"/>
        <dbReference type="ChEBI" id="CHEBI:57683"/>
        <dbReference type="ChEBI" id="CHEBI:58211"/>
        <dbReference type="ChEBI" id="CHEBI:137323"/>
        <dbReference type="EC" id="2.4.1.109"/>
    </reaction>
</comment>
<keyword evidence="5 15" id="KW-0328">Glycosyltransferase</keyword>
<keyword evidence="6 15" id="KW-0808">Transferase</keyword>
<feature type="transmembrane region" description="Helical" evidence="15">
    <location>
        <begin position="147"/>
        <end position="164"/>
    </location>
</feature>
<evidence type="ECO:0000256" key="1">
    <source>
        <dbReference type="ARBA" id="ARBA00004477"/>
    </source>
</evidence>
<dbReference type="SMART" id="SM00472">
    <property type="entry name" value="MIR"/>
    <property type="match status" value="3"/>
</dbReference>
<dbReference type="Proteomes" id="UP000837801">
    <property type="component" value="Unassembled WGS sequence"/>
</dbReference>
<comment type="similarity">
    <text evidence="3 15">Belongs to the glycosyltransferase 39 family.</text>
</comment>
<dbReference type="OrthoDB" id="292747at2759"/>
<feature type="domain" description="MIR" evidence="16">
    <location>
        <begin position="312"/>
        <end position="366"/>
    </location>
</feature>
<keyword evidence="9 15" id="KW-0256">Endoplasmic reticulum</keyword>
<keyword evidence="10 15" id="KW-1133">Transmembrane helix</keyword>
<gene>
    <name evidence="17" type="ORF">CLIB1423_41S00342</name>
</gene>
<evidence type="ECO:0000256" key="10">
    <source>
        <dbReference type="ARBA" id="ARBA00022989"/>
    </source>
</evidence>
<feature type="transmembrane region" description="Helical" evidence="15">
    <location>
        <begin position="627"/>
        <end position="646"/>
    </location>
</feature>
<dbReference type="EC" id="2.4.1.109" evidence="4 15"/>
<dbReference type="InterPro" id="IPR032421">
    <property type="entry name" value="PMT_4TMC"/>
</dbReference>
<evidence type="ECO:0000256" key="5">
    <source>
        <dbReference type="ARBA" id="ARBA00022676"/>
    </source>
</evidence>
<feature type="transmembrane region" description="Helical" evidence="15">
    <location>
        <begin position="222"/>
        <end position="243"/>
    </location>
</feature>
<evidence type="ECO:0000256" key="12">
    <source>
        <dbReference type="ARBA" id="ARBA00023180"/>
    </source>
</evidence>
<feature type="transmembrane region" description="Helical" evidence="15">
    <location>
        <begin position="682"/>
        <end position="703"/>
    </location>
</feature>
<dbReference type="SUPFAM" id="SSF82109">
    <property type="entry name" value="MIR domain"/>
    <property type="match status" value="1"/>
</dbReference>
<keyword evidence="12" id="KW-0325">Glycoprotein</keyword>
<feature type="domain" description="MIR" evidence="16">
    <location>
        <begin position="451"/>
        <end position="507"/>
    </location>
</feature>
<organism evidence="17 18">
    <name type="scientific">[Candida] railenensis</name>
    <dbReference type="NCBI Taxonomy" id="45579"/>
    <lineage>
        <taxon>Eukaryota</taxon>
        <taxon>Fungi</taxon>
        <taxon>Dikarya</taxon>
        <taxon>Ascomycota</taxon>
        <taxon>Saccharomycotina</taxon>
        <taxon>Pichiomycetes</taxon>
        <taxon>Debaryomycetaceae</taxon>
        <taxon>Kurtzmaniella</taxon>
    </lineage>
</organism>
<dbReference type="Pfam" id="PF02815">
    <property type="entry name" value="MIR"/>
    <property type="match status" value="1"/>
</dbReference>
<dbReference type="EMBL" id="CAKXYY010000041">
    <property type="protein sequence ID" value="CAH2355980.1"/>
    <property type="molecule type" value="Genomic_DNA"/>
</dbReference>
<dbReference type="Pfam" id="PF16192">
    <property type="entry name" value="PMT_4TMC"/>
    <property type="match status" value="1"/>
</dbReference>
<comment type="subcellular location">
    <subcellularLocation>
        <location evidence="1 15">Endoplasmic reticulum membrane</location>
        <topology evidence="1 15">Multi-pass membrane protein</topology>
    </subcellularLocation>
</comment>
<evidence type="ECO:0000256" key="9">
    <source>
        <dbReference type="ARBA" id="ARBA00022824"/>
    </source>
</evidence>
<keyword evidence="11 15" id="KW-0472">Membrane</keyword>
<dbReference type="AlphaFoldDB" id="A0A9P0QUP0"/>
<dbReference type="PANTHER" id="PTHR10050">
    <property type="entry name" value="DOLICHYL-PHOSPHATE-MANNOSE--PROTEIN MANNOSYLTRANSFERASE"/>
    <property type="match status" value="1"/>
</dbReference>
<comment type="pathway">
    <text evidence="2 15">Protein modification; protein glycosylation.</text>
</comment>
<keyword evidence="8" id="KW-0677">Repeat</keyword>
<evidence type="ECO:0000256" key="7">
    <source>
        <dbReference type="ARBA" id="ARBA00022692"/>
    </source>
</evidence>
<evidence type="ECO:0000256" key="3">
    <source>
        <dbReference type="ARBA" id="ARBA00007222"/>
    </source>
</evidence>
<feature type="transmembrane region" description="Helical" evidence="15">
    <location>
        <begin position="170"/>
        <end position="187"/>
    </location>
</feature>
<proteinExistence type="inferred from homology"/>
<dbReference type="InterPro" id="IPR016093">
    <property type="entry name" value="MIR_motif"/>
</dbReference>
<evidence type="ECO:0000256" key="2">
    <source>
        <dbReference type="ARBA" id="ARBA00004922"/>
    </source>
</evidence>
<protein>
    <recommendedName>
        <fullName evidence="4 15">Dolichyl-phosphate-mannose--protein mannosyltransferase</fullName>
        <ecNumber evidence="4 15">2.4.1.109</ecNumber>
    </recommendedName>
</protein>
<feature type="transmembrane region" description="Helical" evidence="15">
    <location>
        <begin position="658"/>
        <end position="675"/>
    </location>
</feature>
<feature type="transmembrane region" description="Helical" evidence="15">
    <location>
        <begin position="589"/>
        <end position="615"/>
    </location>
</feature>
<dbReference type="PROSITE" id="PS50919">
    <property type="entry name" value="MIR"/>
    <property type="match status" value="3"/>
</dbReference>
<comment type="caution">
    <text evidence="17">The sequence shown here is derived from an EMBL/GenBank/DDBJ whole genome shotgun (WGS) entry which is preliminary data.</text>
</comment>
<reference evidence="17" key="1">
    <citation type="submission" date="2022-03" db="EMBL/GenBank/DDBJ databases">
        <authorList>
            <person name="Legras J.-L."/>
            <person name="Devillers H."/>
            <person name="Grondin C."/>
        </authorList>
    </citation>
    <scope>NUCLEOTIDE SEQUENCE</scope>
    <source>
        <strain evidence="17">CLIB 1423</strain>
    </source>
</reference>
<dbReference type="GO" id="GO:0004169">
    <property type="term" value="F:dolichyl-phosphate-mannose-protein mannosyltransferase activity"/>
    <property type="evidence" value="ECO:0007669"/>
    <property type="project" value="UniProtKB-UniRule"/>
</dbReference>
<dbReference type="InterPro" id="IPR003342">
    <property type="entry name" value="ArnT-like_N"/>
</dbReference>
<name>A0A9P0QUP0_9ASCO</name>
<dbReference type="InterPro" id="IPR027005">
    <property type="entry name" value="PMT-like"/>
</dbReference>
<feature type="transmembrane region" description="Helical" evidence="15">
    <location>
        <begin position="255"/>
        <end position="278"/>
    </location>
</feature>
<evidence type="ECO:0000256" key="6">
    <source>
        <dbReference type="ARBA" id="ARBA00022679"/>
    </source>
</evidence>
<dbReference type="GO" id="GO:0005789">
    <property type="term" value="C:endoplasmic reticulum membrane"/>
    <property type="evidence" value="ECO:0007669"/>
    <property type="project" value="UniProtKB-SubCell"/>
</dbReference>
<evidence type="ECO:0000256" key="8">
    <source>
        <dbReference type="ARBA" id="ARBA00022737"/>
    </source>
</evidence>
<feature type="transmembrane region" description="Helical" evidence="15">
    <location>
        <begin position="119"/>
        <end position="140"/>
    </location>
</feature>
<evidence type="ECO:0000256" key="13">
    <source>
        <dbReference type="ARBA" id="ARBA00045085"/>
    </source>
</evidence>
<evidence type="ECO:0000256" key="14">
    <source>
        <dbReference type="ARBA" id="ARBA00045102"/>
    </source>
</evidence>
<sequence>MTGGEYQKGKKRYFLSTSKSPTIISKSNVTKIDHALIFVLFVASSLIRLYNLPYPDKVVFDEVHFGGFAREYAWGDFYLDVHPPLAKLIFFFIALSSGWDGKFDFAEIGKSYPEGVPYLYMRLFPAICGIITVLLTFGLLRSSGCRSVVAFFGASLVMVENSLVTQSRFILLDSPLIMGISLTLFAYKKFQVTIPFSKKWHKFLILTGLGLGVTISTKWSGLFTMAVIGSLTALELWLILGDLQVSMKSLIRHFISRFVGFFLIPLTIYLGCFAAHFASLPNGGSNSGGSGKLSPEFKSTLIDNDVDWENLPVEVSYGSTITLKHFNLGSYLHSHNATYQTGTQKQQVTLYGFDPDPNNEWILEMKQRSEEGDLQRKIRTIKDGDVIRLLHKETGKLLHVDDVRPPVSEEEYNNEVNCEGSKGMDPYDGNYEWKVRIVQKRSTLTDNNLPLIKLRATESVFQLVHVGTRCILNAHQDKLPGWAFKQSEVFCTDEPTILNTFWYVEYNSHPKLDAGVKSGTESKINLHPYTFLDKFLEIQHQMWRQNEDITDYHEFSSSPETWPFLSRGVSYFKDQFNHQNIYFLGNVPIYYGGFIAILWVLLQKVIYFIGIANPFVYGAVTSDDSKIFQAASFEFLLGWIFNYLPYFSLSRQTFLHHYLPALYFSILVLTQCVEYQYSKRQWFARLLMLSIGGSAGYCLYNFAPIVYGTSWNPLECLTSRWFVRWDVDCSVYI</sequence>
<evidence type="ECO:0000259" key="16">
    <source>
        <dbReference type="PROSITE" id="PS50919"/>
    </source>
</evidence>
<dbReference type="PANTHER" id="PTHR10050:SF50">
    <property type="entry name" value="DOLICHYL-PHOSPHATE-MANNOSE--PROTEIN MANNOSYLTRANSFERASE 1-RELATED"/>
    <property type="match status" value="1"/>
</dbReference>
<feature type="transmembrane region" description="Helical" evidence="15">
    <location>
        <begin position="199"/>
        <end position="216"/>
    </location>
</feature>
<dbReference type="InterPro" id="IPR036300">
    <property type="entry name" value="MIR_dom_sf"/>
</dbReference>
<evidence type="ECO:0000313" key="18">
    <source>
        <dbReference type="Proteomes" id="UP000837801"/>
    </source>
</evidence>
<feature type="transmembrane region" description="Helical" evidence="15">
    <location>
        <begin position="32"/>
        <end position="50"/>
    </location>
</feature>
<evidence type="ECO:0000256" key="11">
    <source>
        <dbReference type="ARBA" id="ARBA00023136"/>
    </source>
</evidence>
<dbReference type="Pfam" id="PF02366">
    <property type="entry name" value="PMT"/>
    <property type="match status" value="1"/>
</dbReference>
<evidence type="ECO:0000256" key="15">
    <source>
        <dbReference type="RuleBase" id="RU367007"/>
    </source>
</evidence>
<dbReference type="Gene3D" id="2.80.10.50">
    <property type="match status" value="1"/>
</dbReference>
<feature type="domain" description="MIR" evidence="16">
    <location>
        <begin position="378"/>
        <end position="438"/>
    </location>
</feature>
<comment type="catalytic activity">
    <reaction evidence="14 15">
        <text>a di-trans,poly-cis-dolichyl beta-D-mannosyl phosphate + L-seryl-[protein] = 3-O-(alpha-D-mannosyl)-L-seryl-[protein] + a di-trans,poly-cis-dolichyl phosphate + H(+)</text>
        <dbReference type="Rhea" id="RHEA:17377"/>
        <dbReference type="Rhea" id="RHEA-COMP:9863"/>
        <dbReference type="Rhea" id="RHEA-COMP:13546"/>
        <dbReference type="Rhea" id="RHEA-COMP:19498"/>
        <dbReference type="Rhea" id="RHEA-COMP:19501"/>
        <dbReference type="ChEBI" id="CHEBI:15378"/>
        <dbReference type="ChEBI" id="CHEBI:29999"/>
        <dbReference type="ChEBI" id="CHEBI:57683"/>
        <dbReference type="ChEBI" id="CHEBI:58211"/>
        <dbReference type="ChEBI" id="CHEBI:137321"/>
        <dbReference type="EC" id="2.4.1.109"/>
    </reaction>
</comment>
<evidence type="ECO:0000313" key="17">
    <source>
        <dbReference type="EMBL" id="CAH2355980.1"/>
    </source>
</evidence>
<evidence type="ECO:0000256" key="4">
    <source>
        <dbReference type="ARBA" id="ARBA00012839"/>
    </source>
</evidence>
<comment type="function">
    <text evidence="15">Transfers mannose from Dol-P-mannose to Ser or Thr residues on proteins.</text>
</comment>
<accession>A0A9P0QUP0</accession>
<keyword evidence="18" id="KW-1185">Reference proteome</keyword>
<keyword evidence="7 15" id="KW-0812">Transmembrane</keyword>